<keyword evidence="1" id="KW-0812">Transmembrane</keyword>
<protein>
    <recommendedName>
        <fullName evidence="3">Transmembrane protein</fullName>
    </recommendedName>
</protein>
<keyword evidence="1" id="KW-1133">Transmembrane helix</keyword>
<organism evidence="2">
    <name type="scientific">Medicago truncatula</name>
    <name type="common">Barrel medic</name>
    <name type="synonym">Medicago tribuloides</name>
    <dbReference type="NCBI Taxonomy" id="3880"/>
    <lineage>
        <taxon>Eukaryota</taxon>
        <taxon>Viridiplantae</taxon>
        <taxon>Streptophyta</taxon>
        <taxon>Embryophyta</taxon>
        <taxon>Tracheophyta</taxon>
        <taxon>Spermatophyta</taxon>
        <taxon>Magnoliopsida</taxon>
        <taxon>eudicotyledons</taxon>
        <taxon>Gunneridae</taxon>
        <taxon>Pentapetalae</taxon>
        <taxon>rosids</taxon>
        <taxon>fabids</taxon>
        <taxon>Fabales</taxon>
        <taxon>Fabaceae</taxon>
        <taxon>Papilionoideae</taxon>
        <taxon>50 kb inversion clade</taxon>
        <taxon>NPAAA clade</taxon>
        <taxon>Hologalegina</taxon>
        <taxon>IRL clade</taxon>
        <taxon>Trifolieae</taxon>
        <taxon>Medicago</taxon>
    </lineage>
</organism>
<keyword evidence="1" id="KW-0472">Membrane</keyword>
<sequence>MQSSQLQTFEHPLSFGTYALQALNPFAKPLIHSSFSPQKTLPQPATIPCLEASSVFSRIKHMFGGIHLLSLITVMCLVLTTTY</sequence>
<dbReference type="AlphaFoldDB" id="Q2HTC0"/>
<reference evidence="2" key="2">
    <citation type="submission" date="2007-03" db="EMBL/GenBank/DDBJ databases">
        <authorList>
            <consortium name="The International Medicago Genome Annotation Group"/>
        </authorList>
    </citation>
    <scope>NUCLEOTIDE SEQUENCE</scope>
</reference>
<proteinExistence type="predicted"/>
<reference evidence="2" key="1">
    <citation type="submission" date="2004-10" db="EMBL/GenBank/DDBJ databases">
        <authorList>
            <person name="Town C.D."/>
        </authorList>
    </citation>
    <scope>NUCLEOTIDE SEQUENCE</scope>
</reference>
<evidence type="ECO:0008006" key="3">
    <source>
        <dbReference type="Google" id="ProtNLM"/>
    </source>
</evidence>
<accession>Q2HTC0</accession>
<name>Q2HTC0_MEDTR</name>
<feature type="transmembrane region" description="Helical" evidence="1">
    <location>
        <begin position="62"/>
        <end position="80"/>
    </location>
</feature>
<evidence type="ECO:0000256" key="1">
    <source>
        <dbReference type="SAM" id="Phobius"/>
    </source>
</evidence>
<evidence type="ECO:0000313" key="2">
    <source>
        <dbReference type="EMBL" id="ABD32711.1"/>
    </source>
</evidence>
<dbReference type="EMBL" id="AC150443">
    <property type="protein sequence ID" value="ABD32711.1"/>
    <property type="molecule type" value="Genomic_DNA"/>
</dbReference>
<gene>
    <name evidence="2" type="ORF">MtrDRAFT_AC150443g19v2</name>
</gene>